<evidence type="ECO:0000256" key="1">
    <source>
        <dbReference type="ARBA" id="ARBA00005894"/>
    </source>
</evidence>
<evidence type="ECO:0000256" key="4">
    <source>
        <dbReference type="ARBA" id="ARBA00022679"/>
    </source>
</evidence>
<protein>
    <recommendedName>
        <fullName evidence="2">sucrose synthase</fullName>
        <ecNumber evidence="2">2.4.1.13</ecNumber>
    </recommendedName>
</protein>
<dbReference type="PANTHER" id="PTHR45839">
    <property type="match status" value="1"/>
</dbReference>
<evidence type="ECO:0000256" key="2">
    <source>
        <dbReference type="ARBA" id="ARBA00012540"/>
    </source>
</evidence>
<evidence type="ECO:0000313" key="8">
    <source>
        <dbReference type="EMBL" id="GBG86462.1"/>
    </source>
</evidence>
<dbReference type="STRING" id="69332.A0A388LW67"/>
<dbReference type="InterPro" id="IPR012820">
    <property type="entry name" value="Sucrose_synthase_pln/cyn"/>
</dbReference>
<dbReference type="PANTHER" id="PTHR45839:SF7">
    <property type="entry name" value="SUCROSE SYNTHASE 1"/>
    <property type="match status" value="1"/>
</dbReference>
<evidence type="ECO:0000259" key="7">
    <source>
        <dbReference type="Pfam" id="PF24861"/>
    </source>
</evidence>
<dbReference type="Proteomes" id="UP000265515">
    <property type="component" value="Unassembled WGS sequence"/>
</dbReference>
<dbReference type="Gramene" id="GBG86462">
    <property type="protein sequence ID" value="GBG86462"/>
    <property type="gene ID" value="CBR_g41457"/>
</dbReference>
<dbReference type="OrthoDB" id="1721603at2759"/>
<comment type="catalytic activity">
    <reaction evidence="5">
        <text>an NDP-alpha-D-glucose + D-fructose = a ribonucleoside 5'-diphosphate + sucrose + H(+)</text>
        <dbReference type="Rhea" id="RHEA:16241"/>
        <dbReference type="ChEBI" id="CHEBI:15378"/>
        <dbReference type="ChEBI" id="CHEBI:17992"/>
        <dbReference type="ChEBI" id="CHEBI:37721"/>
        <dbReference type="ChEBI" id="CHEBI:57930"/>
        <dbReference type="ChEBI" id="CHEBI:76533"/>
        <dbReference type="EC" id="2.4.1.13"/>
    </reaction>
</comment>
<sequence length="202" mass="22681">MAGSLAADLVPRPEKLPEVTRMHSMTDRVKGSLSEYRNQIILLLSRYVANGKHMLQPHELKNELERVAELECFAGTKIKESAFGNLLRATQEAVVIPPYIALAVRPRVAEWQYIRVNVFELTVEQLSPSEYLEFKERLKAADDAAAPVCSDFATLEIDMEPFNANFPRLTRPSSIGEGRPRTRPHVRPPSEIRPADASTDVS</sequence>
<feature type="region of interest" description="Disordered" evidence="6">
    <location>
        <begin position="167"/>
        <end position="202"/>
    </location>
</feature>
<comment type="caution">
    <text evidence="8">The sequence shown here is derived from an EMBL/GenBank/DDBJ whole genome shotgun (WGS) entry which is preliminary data.</text>
</comment>
<dbReference type="GO" id="GO:0016157">
    <property type="term" value="F:sucrose synthase activity"/>
    <property type="evidence" value="ECO:0007669"/>
    <property type="project" value="UniProtKB-EC"/>
</dbReference>
<accession>A0A388LW67</accession>
<evidence type="ECO:0000256" key="3">
    <source>
        <dbReference type="ARBA" id="ARBA00022676"/>
    </source>
</evidence>
<dbReference type="EC" id="2.4.1.13" evidence="2"/>
<name>A0A388LW67_CHABU</name>
<comment type="similarity">
    <text evidence="1">Belongs to the glycosyltransferase 1 family. Plant sucrose synthase subfamily.</text>
</comment>
<dbReference type="Gene3D" id="3.10.450.330">
    <property type="match status" value="1"/>
</dbReference>
<proteinExistence type="inferred from homology"/>
<feature type="domain" description="Sucrose synthase N-terminal" evidence="7">
    <location>
        <begin position="21"/>
        <end position="136"/>
    </location>
</feature>
<dbReference type="OMA" id="SSHENFV"/>
<evidence type="ECO:0000313" key="9">
    <source>
        <dbReference type="Proteomes" id="UP000265515"/>
    </source>
</evidence>
<keyword evidence="3" id="KW-0328">Glycosyltransferase</keyword>
<organism evidence="8 9">
    <name type="scientific">Chara braunii</name>
    <name type="common">Braun's stonewort</name>
    <dbReference type="NCBI Taxonomy" id="69332"/>
    <lineage>
        <taxon>Eukaryota</taxon>
        <taxon>Viridiplantae</taxon>
        <taxon>Streptophyta</taxon>
        <taxon>Charophyceae</taxon>
        <taxon>Charales</taxon>
        <taxon>Characeae</taxon>
        <taxon>Chara</taxon>
    </lineage>
</organism>
<dbReference type="GO" id="GO:0005985">
    <property type="term" value="P:sucrose metabolic process"/>
    <property type="evidence" value="ECO:0007669"/>
    <property type="project" value="InterPro"/>
</dbReference>
<dbReference type="Pfam" id="PF24861">
    <property type="entry name" value="SUS_N"/>
    <property type="match status" value="1"/>
</dbReference>
<keyword evidence="4" id="KW-0808">Transferase</keyword>
<gene>
    <name evidence="8" type="ORF">CBR_g41457</name>
</gene>
<dbReference type="AlphaFoldDB" id="A0A388LW67"/>
<reference evidence="8 9" key="1">
    <citation type="journal article" date="2018" name="Cell">
        <title>The Chara Genome: Secondary Complexity and Implications for Plant Terrestrialization.</title>
        <authorList>
            <person name="Nishiyama T."/>
            <person name="Sakayama H."/>
            <person name="Vries J.D."/>
            <person name="Buschmann H."/>
            <person name="Saint-Marcoux D."/>
            <person name="Ullrich K.K."/>
            <person name="Haas F.B."/>
            <person name="Vanderstraeten L."/>
            <person name="Becker D."/>
            <person name="Lang D."/>
            <person name="Vosolsobe S."/>
            <person name="Rombauts S."/>
            <person name="Wilhelmsson P.K.I."/>
            <person name="Janitza P."/>
            <person name="Kern R."/>
            <person name="Heyl A."/>
            <person name="Rumpler F."/>
            <person name="Villalobos L.I.A.C."/>
            <person name="Clay J.M."/>
            <person name="Skokan R."/>
            <person name="Toyoda A."/>
            <person name="Suzuki Y."/>
            <person name="Kagoshima H."/>
            <person name="Schijlen E."/>
            <person name="Tajeshwar N."/>
            <person name="Catarino B."/>
            <person name="Hetherington A.J."/>
            <person name="Saltykova A."/>
            <person name="Bonnot C."/>
            <person name="Breuninger H."/>
            <person name="Symeonidi A."/>
            <person name="Radhakrishnan G.V."/>
            <person name="Van Nieuwerburgh F."/>
            <person name="Deforce D."/>
            <person name="Chang C."/>
            <person name="Karol K.G."/>
            <person name="Hedrich R."/>
            <person name="Ulvskov P."/>
            <person name="Glockner G."/>
            <person name="Delwiche C.F."/>
            <person name="Petrasek J."/>
            <person name="Van de Peer Y."/>
            <person name="Friml J."/>
            <person name="Beilby M."/>
            <person name="Dolan L."/>
            <person name="Kohara Y."/>
            <person name="Sugano S."/>
            <person name="Fujiyama A."/>
            <person name="Delaux P.-M."/>
            <person name="Quint M."/>
            <person name="TheiBen G."/>
            <person name="Hagemann M."/>
            <person name="Harholt J."/>
            <person name="Dunand C."/>
            <person name="Zachgo S."/>
            <person name="Langdale J."/>
            <person name="Maumus F."/>
            <person name="Straeten D.V.D."/>
            <person name="Gould S.B."/>
            <person name="Rensing S.A."/>
        </authorList>
    </citation>
    <scope>NUCLEOTIDE SEQUENCE [LARGE SCALE GENOMIC DNA]</scope>
    <source>
        <strain evidence="8 9">S276</strain>
    </source>
</reference>
<dbReference type="EMBL" id="BFEA01000565">
    <property type="protein sequence ID" value="GBG86462.1"/>
    <property type="molecule type" value="Genomic_DNA"/>
</dbReference>
<dbReference type="InterPro" id="IPR056735">
    <property type="entry name" value="SUS_N"/>
</dbReference>
<keyword evidence="9" id="KW-1185">Reference proteome</keyword>
<evidence type="ECO:0000256" key="6">
    <source>
        <dbReference type="SAM" id="MobiDB-lite"/>
    </source>
</evidence>
<evidence type="ECO:0000256" key="5">
    <source>
        <dbReference type="ARBA" id="ARBA00049030"/>
    </source>
</evidence>